<keyword evidence="2" id="KW-1185">Reference proteome</keyword>
<protein>
    <submittedName>
        <fullName evidence="1">DUF881 domain-containing protein</fullName>
    </submittedName>
</protein>
<dbReference type="Proteomes" id="UP001439875">
    <property type="component" value="Unassembled WGS sequence"/>
</dbReference>
<organism evidence="1 2">
    <name type="scientific">Robertmurraya yapensis</name>
    <name type="common">ex Hitch et al 2024</name>
    <dbReference type="NCBI Taxonomy" id="3133160"/>
    <lineage>
        <taxon>Bacteria</taxon>
        <taxon>Bacillati</taxon>
        <taxon>Bacillota</taxon>
        <taxon>Bacilli</taxon>
        <taxon>Bacillales</taxon>
        <taxon>Bacillaceae</taxon>
        <taxon>Robertmurraya</taxon>
    </lineage>
</organism>
<name>A0ACC6S8I8_9BACI</name>
<accession>A0ACC6S8I8</accession>
<evidence type="ECO:0000313" key="1">
    <source>
        <dbReference type="EMBL" id="MEQ2526396.1"/>
    </source>
</evidence>
<reference evidence="1" key="1">
    <citation type="submission" date="2024-03" db="EMBL/GenBank/DDBJ databases">
        <title>Human intestinal bacterial collection.</title>
        <authorList>
            <person name="Pauvert C."/>
            <person name="Hitch T.C.A."/>
            <person name="Clavel T."/>
        </authorList>
    </citation>
    <scope>NUCLEOTIDE SEQUENCE</scope>
    <source>
        <strain evidence="1">CLA-AA-H227</strain>
    </source>
</reference>
<comment type="caution">
    <text evidence="1">The sequence shown here is derived from an EMBL/GenBank/DDBJ whole genome shotgun (WGS) entry which is preliminary data.</text>
</comment>
<gene>
    <name evidence="1" type="ORF">WMO40_06770</name>
</gene>
<sequence length="232" mass="26186">MKLKLKGKYVILSLVSLVLGYMIAFSYQLTRENESDTITNSHWERDIELRNELIAQEENNRELQQELADKQEKLLQMEEELSEQEQGFFNLAEDAEKYRMFLGKVKVKGKGVTVTLADGQYDPNEENINNYLVHEHHIFNVINELYVSGATAIAINGQRLTHNSYIVCNGPVIEVDGNPHPAPFVITAIGDPEVLSAAINITGGVKDMLVNENIEFKLEENQQIVLDPILGS</sequence>
<proteinExistence type="predicted"/>
<evidence type="ECO:0000313" key="2">
    <source>
        <dbReference type="Proteomes" id="UP001439875"/>
    </source>
</evidence>
<dbReference type="EMBL" id="JBBMEW010000004">
    <property type="protein sequence ID" value="MEQ2526396.1"/>
    <property type="molecule type" value="Genomic_DNA"/>
</dbReference>